<proteinExistence type="predicted"/>
<evidence type="ECO:0008006" key="3">
    <source>
        <dbReference type="Google" id="ProtNLM"/>
    </source>
</evidence>
<gene>
    <name evidence="1" type="ORF">ACFPBZ_01840</name>
</gene>
<dbReference type="EMBL" id="JBHSIV010000002">
    <property type="protein sequence ID" value="MFC5060931.1"/>
    <property type="molecule type" value="Genomic_DNA"/>
</dbReference>
<evidence type="ECO:0000313" key="1">
    <source>
        <dbReference type="EMBL" id="MFC5060931.1"/>
    </source>
</evidence>
<dbReference type="PROSITE" id="PS51257">
    <property type="entry name" value="PROKAR_LIPOPROTEIN"/>
    <property type="match status" value="1"/>
</dbReference>
<sequence length="140" mass="13979">MRTALVGLVLVLAACSPSPTRTEVLRVPSADAALDAVVVQTDAGATTSFGYLLSVVPHGCAAAPDPALRVVDATRNPAAAGLGVRWTGPRALVVEFLDARFADPPTPVTAAGITVDVHPGVPDPAAPPGPMPPTGVVGTC</sequence>
<name>A0ABV9YE91_9PSEU</name>
<organism evidence="1 2">
    <name type="scientific">Actinomycetospora atypica</name>
    <dbReference type="NCBI Taxonomy" id="1290095"/>
    <lineage>
        <taxon>Bacteria</taxon>
        <taxon>Bacillati</taxon>
        <taxon>Actinomycetota</taxon>
        <taxon>Actinomycetes</taxon>
        <taxon>Pseudonocardiales</taxon>
        <taxon>Pseudonocardiaceae</taxon>
        <taxon>Actinomycetospora</taxon>
    </lineage>
</organism>
<reference evidence="2" key="1">
    <citation type="journal article" date="2019" name="Int. J. Syst. Evol. Microbiol.">
        <title>The Global Catalogue of Microorganisms (GCM) 10K type strain sequencing project: providing services to taxonomists for standard genome sequencing and annotation.</title>
        <authorList>
            <consortium name="The Broad Institute Genomics Platform"/>
            <consortium name="The Broad Institute Genome Sequencing Center for Infectious Disease"/>
            <person name="Wu L."/>
            <person name="Ma J."/>
        </authorList>
    </citation>
    <scope>NUCLEOTIDE SEQUENCE [LARGE SCALE GENOMIC DNA]</scope>
    <source>
        <strain evidence="2">CGMCC 4.7093</strain>
    </source>
</reference>
<accession>A0ABV9YE91</accession>
<keyword evidence="2" id="KW-1185">Reference proteome</keyword>
<protein>
    <recommendedName>
        <fullName evidence="3">Lipoprotein</fullName>
    </recommendedName>
</protein>
<comment type="caution">
    <text evidence="1">The sequence shown here is derived from an EMBL/GenBank/DDBJ whole genome shotgun (WGS) entry which is preliminary data.</text>
</comment>
<dbReference type="Proteomes" id="UP001595947">
    <property type="component" value="Unassembled WGS sequence"/>
</dbReference>
<dbReference type="RefSeq" id="WP_378034289.1">
    <property type="nucleotide sequence ID" value="NZ_JBHSIV010000002.1"/>
</dbReference>
<evidence type="ECO:0000313" key="2">
    <source>
        <dbReference type="Proteomes" id="UP001595947"/>
    </source>
</evidence>